<evidence type="ECO:0000313" key="2">
    <source>
        <dbReference type="Proteomes" id="UP000499080"/>
    </source>
</evidence>
<dbReference type="EMBL" id="BGPR01015717">
    <property type="protein sequence ID" value="GBN70349.1"/>
    <property type="molecule type" value="Genomic_DNA"/>
</dbReference>
<organism evidence="1 2">
    <name type="scientific">Araneus ventricosus</name>
    <name type="common">Orbweaver spider</name>
    <name type="synonym">Epeira ventricosa</name>
    <dbReference type="NCBI Taxonomy" id="182803"/>
    <lineage>
        <taxon>Eukaryota</taxon>
        <taxon>Metazoa</taxon>
        <taxon>Ecdysozoa</taxon>
        <taxon>Arthropoda</taxon>
        <taxon>Chelicerata</taxon>
        <taxon>Arachnida</taxon>
        <taxon>Araneae</taxon>
        <taxon>Araneomorphae</taxon>
        <taxon>Entelegynae</taxon>
        <taxon>Araneoidea</taxon>
        <taxon>Araneidae</taxon>
        <taxon>Araneus</taxon>
    </lineage>
</organism>
<gene>
    <name evidence="1" type="ORF">AVEN_36559_1</name>
</gene>
<dbReference type="Proteomes" id="UP000499080">
    <property type="component" value="Unassembled WGS sequence"/>
</dbReference>
<keyword evidence="2" id="KW-1185">Reference proteome</keyword>
<sequence>MDFLSMDLLETGSLGNIKTSANPIGIDVKASTSKNAEEDRGVTTAVQAGFSDESLATDATEFLGLELSKKLHISTSLDTSSTI</sequence>
<evidence type="ECO:0000313" key="1">
    <source>
        <dbReference type="EMBL" id="GBN70349.1"/>
    </source>
</evidence>
<comment type="caution">
    <text evidence="1">The sequence shown here is derived from an EMBL/GenBank/DDBJ whole genome shotgun (WGS) entry which is preliminary data.</text>
</comment>
<dbReference type="AlphaFoldDB" id="A0A4Y2R540"/>
<accession>A0A4Y2R540</accession>
<proteinExistence type="predicted"/>
<protein>
    <submittedName>
        <fullName evidence="1">Uncharacterized protein</fullName>
    </submittedName>
</protein>
<name>A0A4Y2R540_ARAVE</name>
<reference evidence="1 2" key="1">
    <citation type="journal article" date="2019" name="Sci. Rep.">
        <title>Orb-weaving spider Araneus ventricosus genome elucidates the spidroin gene catalogue.</title>
        <authorList>
            <person name="Kono N."/>
            <person name="Nakamura H."/>
            <person name="Ohtoshi R."/>
            <person name="Moran D.A.P."/>
            <person name="Shinohara A."/>
            <person name="Yoshida Y."/>
            <person name="Fujiwara M."/>
            <person name="Mori M."/>
            <person name="Tomita M."/>
            <person name="Arakawa K."/>
        </authorList>
    </citation>
    <scope>NUCLEOTIDE SEQUENCE [LARGE SCALE GENOMIC DNA]</scope>
</reference>